<keyword evidence="6" id="KW-0811">Translocation</keyword>
<evidence type="ECO:0000313" key="9">
    <source>
        <dbReference type="EMBL" id="MXQ72832.1"/>
    </source>
</evidence>
<feature type="transmembrane region" description="Helical" evidence="8">
    <location>
        <begin position="29"/>
        <end position="53"/>
    </location>
</feature>
<accession>A0A6N8U3V6</accession>
<protein>
    <submittedName>
        <fullName evidence="9">Preprotein translocase subunit SecE</fullName>
    </submittedName>
</protein>
<keyword evidence="4" id="KW-0653">Protein transport</keyword>
<evidence type="ECO:0000256" key="4">
    <source>
        <dbReference type="ARBA" id="ARBA00022927"/>
    </source>
</evidence>
<dbReference type="Pfam" id="PF00584">
    <property type="entry name" value="SecE"/>
    <property type="match status" value="1"/>
</dbReference>
<evidence type="ECO:0000256" key="8">
    <source>
        <dbReference type="SAM" id="Phobius"/>
    </source>
</evidence>
<dbReference type="GO" id="GO:0006886">
    <property type="term" value="P:intracellular protein transport"/>
    <property type="evidence" value="ECO:0007669"/>
    <property type="project" value="InterPro"/>
</dbReference>
<keyword evidence="3 8" id="KW-0812">Transmembrane</keyword>
<evidence type="ECO:0000256" key="5">
    <source>
        <dbReference type="ARBA" id="ARBA00022989"/>
    </source>
</evidence>
<dbReference type="NCBIfam" id="TIGR00964">
    <property type="entry name" value="secE_bact"/>
    <property type="match status" value="1"/>
</dbReference>
<dbReference type="RefSeq" id="WP_160624311.1">
    <property type="nucleotide sequence ID" value="NZ_WUUQ01000001.1"/>
</dbReference>
<comment type="subcellular location">
    <subcellularLocation>
        <location evidence="1">Membrane</location>
    </subcellularLocation>
</comment>
<evidence type="ECO:0000256" key="6">
    <source>
        <dbReference type="ARBA" id="ARBA00023010"/>
    </source>
</evidence>
<dbReference type="InterPro" id="IPR001901">
    <property type="entry name" value="Translocase_SecE/Sec61-g"/>
</dbReference>
<dbReference type="Proteomes" id="UP000434036">
    <property type="component" value="Unassembled WGS sequence"/>
</dbReference>
<dbReference type="GO" id="GO:0008320">
    <property type="term" value="F:protein transmembrane transporter activity"/>
    <property type="evidence" value="ECO:0007669"/>
    <property type="project" value="InterPro"/>
</dbReference>
<evidence type="ECO:0000256" key="7">
    <source>
        <dbReference type="ARBA" id="ARBA00023136"/>
    </source>
</evidence>
<keyword evidence="7 8" id="KW-0472">Membrane</keyword>
<evidence type="ECO:0000313" key="10">
    <source>
        <dbReference type="Proteomes" id="UP000434036"/>
    </source>
</evidence>
<dbReference type="InterPro" id="IPR005807">
    <property type="entry name" value="SecE_bac"/>
</dbReference>
<dbReference type="EMBL" id="WUUQ01000001">
    <property type="protein sequence ID" value="MXQ72832.1"/>
    <property type="molecule type" value="Genomic_DNA"/>
</dbReference>
<proteinExistence type="predicted"/>
<dbReference type="GO" id="GO:0006605">
    <property type="term" value="P:protein targeting"/>
    <property type="evidence" value="ECO:0007669"/>
    <property type="project" value="InterPro"/>
</dbReference>
<gene>
    <name evidence="9" type="primary">secE</name>
    <name evidence="9" type="ORF">GSF08_02575</name>
</gene>
<reference evidence="9 10" key="2">
    <citation type="submission" date="2020-01" db="EMBL/GenBank/DDBJ databases">
        <title>Clostridiaceae sp. nov. isolated from the gut of human by culturomics.</title>
        <authorList>
            <person name="Chang Y."/>
        </authorList>
    </citation>
    <scope>NUCLEOTIDE SEQUENCE [LARGE SCALE GENOMIC DNA]</scope>
    <source>
        <strain evidence="9 10">DONG20-135</strain>
    </source>
</reference>
<comment type="caution">
    <text evidence="9">The sequence shown here is derived from an EMBL/GenBank/DDBJ whole genome shotgun (WGS) entry which is preliminary data.</text>
</comment>
<keyword evidence="10" id="KW-1185">Reference proteome</keyword>
<dbReference type="GO" id="GO:0016020">
    <property type="term" value="C:membrane"/>
    <property type="evidence" value="ECO:0007669"/>
    <property type="project" value="UniProtKB-SubCell"/>
</dbReference>
<keyword evidence="2" id="KW-0813">Transport</keyword>
<keyword evidence="5 8" id="KW-1133">Transmembrane helix</keyword>
<sequence>MKWFSLSGIRAEMHRVRWPKFRELISESWTVILFTAGFAVFFLVCETAASMWLKFIGL</sequence>
<dbReference type="InterPro" id="IPR038379">
    <property type="entry name" value="SecE_sf"/>
</dbReference>
<dbReference type="AlphaFoldDB" id="A0A6N8U3V6"/>
<organism evidence="9 10">
    <name type="scientific">Copranaerobaculum intestinale</name>
    <dbReference type="NCBI Taxonomy" id="2692629"/>
    <lineage>
        <taxon>Bacteria</taxon>
        <taxon>Bacillati</taxon>
        <taxon>Bacillota</taxon>
        <taxon>Erysipelotrichia</taxon>
        <taxon>Erysipelotrichales</taxon>
        <taxon>Erysipelotrichaceae</taxon>
        <taxon>Copranaerobaculum</taxon>
    </lineage>
</organism>
<reference evidence="9 10" key="1">
    <citation type="submission" date="2019-12" db="EMBL/GenBank/DDBJ databases">
        <authorList>
            <person name="Yang R."/>
        </authorList>
    </citation>
    <scope>NUCLEOTIDE SEQUENCE [LARGE SCALE GENOMIC DNA]</scope>
    <source>
        <strain evidence="9 10">DONG20-135</strain>
    </source>
</reference>
<dbReference type="GO" id="GO:0009306">
    <property type="term" value="P:protein secretion"/>
    <property type="evidence" value="ECO:0007669"/>
    <property type="project" value="InterPro"/>
</dbReference>
<evidence type="ECO:0000256" key="1">
    <source>
        <dbReference type="ARBA" id="ARBA00004370"/>
    </source>
</evidence>
<name>A0A6N8U3V6_9FIRM</name>
<evidence type="ECO:0000256" key="3">
    <source>
        <dbReference type="ARBA" id="ARBA00022692"/>
    </source>
</evidence>
<evidence type="ECO:0000256" key="2">
    <source>
        <dbReference type="ARBA" id="ARBA00022448"/>
    </source>
</evidence>
<dbReference type="Gene3D" id="1.20.5.1030">
    <property type="entry name" value="Preprotein translocase secy subunit"/>
    <property type="match status" value="1"/>
</dbReference>